<dbReference type="GeneID" id="28740806"/>
<dbReference type="AlphaFoldDB" id="A0A0N1HW68"/>
<evidence type="ECO:0000313" key="1">
    <source>
        <dbReference type="EMBL" id="KPI44327.1"/>
    </source>
</evidence>
<keyword evidence="2" id="KW-1185">Reference proteome</keyword>
<dbReference type="VEuPathDB" id="FungiDB:AB675_8478"/>
<accession>A0A0N1HW68</accession>
<evidence type="ECO:0000313" key="2">
    <source>
        <dbReference type="Proteomes" id="UP000038010"/>
    </source>
</evidence>
<dbReference type="Proteomes" id="UP000038010">
    <property type="component" value="Unassembled WGS sequence"/>
</dbReference>
<dbReference type="RefSeq" id="XP_018004290.1">
    <property type="nucleotide sequence ID" value="XM_018148926.1"/>
</dbReference>
<name>A0A0N1HW68_9EURO</name>
<dbReference type="EMBL" id="LFJN01000003">
    <property type="protein sequence ID" value="KPI44327.1"/>
    <property type="molecule type" value="Genomic_DNA"/>
</dbReference>
<proteinExistence type="predicted"/>
<gene>
    <name evidence="1" type="ORF">AB675_8478</name>
</gene>
<protein>
    <submittedName>
        <fullName evidence="1">Uncharacterized protein</fullName>
    </submittedName>
</protein>
<reference evidence="1 2" key="1">
    <citation type="submission" date="2015-06" db="EMBL/GenBank/DDBJ databases">
        <title>Draft genome of the ant-associated black yeast Phialophora attae CBS 131958.</title>
        <authorList>
            <person name="Moreno L.F."/>
            <person name="Stielow B.J."/>
            <person name="de Hoog S."/>
            <person name="Vicente V.A."/>
            <person name="Weiss V.A."/>
            <person name="de Vries M."/>
            <person name="Cruz L.M."/>
            <person name="Souza E.M."/>
        </authorList>
    </citation>
    <scope>NUCLEOTIDE SEQUENCE [LARGE SCALE GENOMIC DNA]</scope>
    <source>
        <strain evidence="1 2">CBS 131958</strain>
    </source>
</reference>
<sequence>MHAQGSMTEAAYKYLMGILEDEEDGLRDSDPALLEELYKVRDVEPKKFSDPTTAAWEKTAPSRTATLVILESYIKSVQRM</sequence>
<organism evidence="1 2">
    <name type="scientific">Cyphellophora attinorum</name>
    <dbReference type="NCBI Taxonomy" id="1664694"/>
    <lineage>
        <taxon>Eukaryota</taxon>
        <taxon>Fungi</taxon>
        <taxon>Dikarya</taxon>
        <taxon>Ascomycota</taxon>
        <taxon>Pezizomycotina</taxon>
        <taxon>Eurotiomycetes</taxon>
        <taxon>Chaetothyriomycetidae</taxon>
        <taxon>Chaetothyriales</taxon>
        <taxon>Cyphellophoraceae</taxon>
        <taxon>Cyphellophora</taxon>
    </lineage>
</organism>
<comment type="caution">
    <text evidence="1">The sequence shown here is derived from an EMBL/GenBank/DDBJ whole genome shotgun (WGS) entry which is preliminary data.</text>
</comment>